<dbReference type="OrthoDB" id="3166447at2759"/>
<keyword evidence="3" id="KW-1185">Reference proteome</keyword>
<feature type="region of interest" description="Disordered" evidence="1">
    <location>
        <begin position="1"/>
        <end position="36"/>
    </location>
</feature>
<gene>
    <name evidence="2" type="ORF">LshimejAT787_0700720</name>
</gene>
<comment type="caution">
    <text evidence="2">The sequence shown here is derived from an EMBL/GenBank/DDBJ whole genome shotgun (WGS) entry which is preliminary data.</text>
</comment>
<reference evidence="2" key="1">
    <citation type="submission" date="2022-07" db="EMBL/GenBank/DDBJ databases">
        <title>The genome of Lyophyllum shimeji provides insight into the initial evolution of ectomycorrhizal fungal genome.</title>
        <authorList>
            <person name="Kobayashi Y."/>
            <person name="Shibata T."/>
            <person name="Hirakawa H."/>
            <person name="Shigenobu S."/>
            <person name="Nishiyama T."/>
            <person name="Yamada A."/>
            <person name="Hasebe M."/>
            <person name="Kawaguchi M."/>
        </authorList>
    </citation>
    <scope>NUCLEOTIDE SEQUENCE</scope>
    <source>
        <strain evidence="2">AT787</strain>
    </source>
</reference>
<evidence type="ECO:0000313" key="2">
    <source>
        <dbReference type="EMBL" id="GLB39562.1"/>
    </source>
</evidence>
<dbReference type="EMBL" id="BRPK01000007">
    <property type="protein sequence ID" value="GLB39562.1"/>
    <property type="molecule type" value="Genomic_DNA"/>
</dbReference>
<dbReference type="AlphaFoldDB" id="A0A9P3PNB8"/>
<sequence>MFVRPRSRATSRATSPVPSAISRSSDGLSYMKSPTGGTEFEIERVPKSATYRRSMPLAEPGYENNPAFRDYVSRLLAASGSPFSVAGRITLDSSQLTLFFRTKSAITHSLDFPVDVDYSMPPPLEVLIGTCKPHQTAEFVEYPDRQSLYYPPGLALTCTFDLANHPILDAVRQALFPNLPPGHFLTTVKDKLEIVDTGSRLAPQPRALRKDGRVATVMITLPSRFEGGALVVHDLEGGSHEKYLGRGGRIGDVEWTAFLPDCEYEIEPVVRGCRISITYAVFLRTFGPCGQEQLVRPSDEFLDRLGSVLNLSRGRKVACYLEFDYAVNPAEALADSVVPILRGGDSLLYHAIKLYKLAPEMHWTAGGYIWPIDRTVDLVSDDIARTQHKNMLPGRMPFGVLNGNGTRSGIPAVRGPFSNAPFGDMDEEEVNNLRARVEDSGAIPLAEADITILTDWDIPTPVAGKERVYFVSGGELEKLVVNVLLVVYVP</sequence>
<accession>A0A9P3PNB8</accession>
<protein>
    <submittedName>
        <fullName evidence="2">Uncharacterized protein</fullName>
    </submittedName>
</protein>
<organism evidence="2 3">
    <name type="scientific">Lyophyllum shimeji</name>
    <name type="common">Hon-shimeji</name>
    <name type="synonym">Tricholoma shimeji</name>
    <dbReference type="NCBI Taxonomy" id="47721"/>
    <lineage>
        <taxon>Eukaryota</taxon>
        <taxon>Fungi</taxon>
        <taxon>Dikarya</taxon>
        <taxon>Basidiomycota</taxon>
        <taxon>Agaricomycotina</taxon>
        <taxon>Agaricomycetes</taxon>
        <taxon>Agaricomycetidae</taxon>
        <taxon>Agaricales</taxon>
        <taxon>Tricholomatineae</taxon>
        <taxon>Lyophyllaceae</taxon>
        <taxon>Lyophyllum</taxon>
    </lineage>
</organism>
<evidence type="ECO:0000313" key="3">
    <source>
        <dbReference type="Proteomes" id="UP001063166"/>
    </source>
</evidence>
<evidence type="ECO:0000256" key="1">
    <source>
        <dbReference type="SAM" id="MobiDB-lite"/>
    </source>
</evidence>
<dbReference type="Proteomes" id="UP001063166">
    <property type="component" value="Unassembled WGS sequence"/>
</dbReference>
<proteinExistence type="predicted"/>
<name>A0A9P3PNB8_LYOSH</name>